<proteinExistence type="predicted"/>
<keyword evidence="3" id="KW-1185">Reference proteome</keyword>
<organism evidence="3 4">
    <name type="scientific">Parascaris equorum</name>
    <name type="common">Equine roundworm</name>
    <dbReference type="NCBI Taxonomy" id="6256"/>
    <lineage>
        <taxon>Eukaryota</taxon>
        <taxon>Metazoa</taxon>
        <taxon>Ecdysozoa</taxon>
        <taxon>Nematoda</taxon>
        <taxon>Chromadorea</taxon>
        <taxon>Rhabditida</taxon>
        <taxon>Spirurina</taxon>
        <taxon>Ascaridomorpha</taxon>
        <taxon>Ascaridoidea</taxon>
        <taxon>Ascarididae</taxon>
        <taxon>Parascaris</taxon>
    </lineage>
</organism>
<sequence length="240" mass="26510">AIVCLLVLNSTKAKRSLKIIFGISALCIFELKSSDGSSRMKDIALSILLCVLIAVLVLYKRQRSRSRNEMEQLTSKLRQLKSMESDFEDVQQKFEEERKKRQSVSEAIVAENAQMETLRSQLMEAERLLESSSSAPLALQPLLRRLAFHWPPVGRRALIKSIRGSSPSKLGWRKFHSQWKNVNRGGSKSSHFAGTCSTLATSTLRSCSSASALSTVALLDTSVTSKQPTAVFSLTSASTS</sequence>
<reference evidence="4" key="1">
    <citation type="submission" date="2022-11" db="UniProtKB">
        <authorList>
            <consortium name="WormBaseParasite"/>
        </authorList>
    </citation>
    <scope>IDENTIFICATION</scope>
</reference>
<keyword evidence="2" id="KW-1133">Transmembrane helix</keyword>
<evidence type="ECO:0000256" key="2">
    <source>
        <dbReference type="SAM" id="Phobius"/>
    </source>
</evidence>
<dbReference type="AlphaFoldDB" id="A0A914SIP0"/>
<name>A0A914SIP0_PAREQ</name>
<dbReference type="Proteomes" id="UP000887564">
    <property type="component" value="Unplaced"/>
</dbReference>
<keyword evidence="1" id="KW-0175">Coiled coil</keyword>
<evidence type="ECO:0000313" key="4">
    <source>
        <dbReference type="WBParaSite" id="PEQ_0001382601-mRNA-1"/>
    </source>
</evidence>
<feature type="transmembrane region" description="Helical" evidence="2">
    <location>
        <begin position="43"/>
        <end position="59"/>
    </location>
</feature>
<evidence type="ECO:0000256" key="1">
    <source>
        <dbReference type="SAM" id="Coils"/>
    </source>
</evidence>
<feature type="coiled-coil region" evidence="1">
    <location>
        <begin position="56"/>
        <end position="135"/>
    </location>
</feature>
<evidence type="ECO:0000313" key="3">
    <source>
        <dbReference type="Proteomes" id="UP000887564"/>
    </source>
</evidence>
<keyword evidence="2" id="KW-0812">Transmembrane</keyword>
<dbReference type="WBParaSite" id="PEQ_0001382601-mRNA-1">
    <property type="protein sequence ID" value="PEQ_0001382601-mRNA-1"/>
    <property type="gene ID" value="PEQ_0001382601"/>
</dbReference>
<keyword evidence="2" id="KW-0472">Membrane</keyword>
<accession>A0A914SIP0</accession>
<protein>
    <submittedName>
        <fullName evidence="4">Uncharacterized protein</fullName>
    </submittedName>
</protein>